<keyword evidence="2" id="KW-1185">Reference proteome</keyword>
<dbReference type="InterPro" id="IPR016084">
    <property type="entry name" value="Haem_Oase-like_multi-hlx"/>
</dbReference>
<evidence type="ECO:0000313" key="2">
    <source>
        <dbReference type="Proteomes" id="UP000281647"/>
    </source>
</evidence>
<proteinExistence type="predicted"/>
<dbReference type="OrthoDB" id="8110861at2"/>
<dbReference type="AlphaFoldDB" id="A0A432V4E9"/>
<name>A0A432V4E9_9HYPH</name>
<accession>A0A432V4E9</accession>
<sequence>MVDVRRVRGGDGLAEINDELDQILDSVVENTRLATESFFASYDKNPDPKVLAAWLAPRAWREIDYVFLLNEQIRRYGLEFERKHITLLAKQSFQEAEHYEIVGRAIESLGGTVPTSVPPEAKPWSDFLWECLERHPLAAIAAWNCSETSASGSFEPTFKAGERHDFAEVVRVYKQIETDEKFHVGLGRQVLAAYAKTDHDRDEILRAMRGMRDIAWKTFTPESVAQARSA</sequence>
<dbReference type="RefSeq" id="WP_128627202.1">
    <property type="nucleotide sequence ID" value="NZ_RKST01000014.1"/>
</dbReference>
<evidence type="ECO:0008006" key="3">
    <source>
        <dbReference type="Google" id="ProtNLM"/>
    </source>
</evidence>
<gene>
    <name evidence="1" type="ORF">EET67_14250</name>
</gene>
<protein>
    <recommendedName>
        <fullName evidence="3">Ferritin-like domain-containing protein</fullName>
    </recommendedName>
</protein>
<organism evidence="1 2">
    <name type="scientific">Borborobacter arsenicus</name>
    <dbReference type="NCBI Taxonomy" id="1851146"/>
    <lineage>
        <taxon>Bacteria</taxon>
        <taxon>Pseudomonadati</taxon>
        <taxon>Pseudomonadota</taxon>
        <taxon>Alphaproteobacteria</taxon>
        <taxon>Hyphomicrobiales</taxon>
        <taxon>Phyllobacteriaceae</taxon>
        <taxon>Borborobacter</taxon>
    </lineage>
</organism>
<dbReference type="EMBL" id="RKST01000014">
    <property type="protein sequence ID" value="RUM97029.1"/>
    <property type="molecule type" value="Genomic_DNA"/>
</dbReference>
<evidence type="ECO:0000313" key="1">
    <source>
        <dbReference type="EMBL" id="RUM97029.1"/>
    </source>
</evidence>
<dbReference type="InterPro" id="IPR009078">
    <property type="entry name" value="Ferritin-like_SF"/>
</dbReference>
<comment type="caution">
    <text evidence="1">The sequence shown here is derived from an EMBL/GenBank/DDBJ whole genome shotgun (WGS) entry which is preliminary data.</text>
</comment>
<dbReference type="Gene3D" id="1.20.910.10">
    <property type="entry name" value="Heme oxygenase-like"/>
    <property type="match status" value="1"/>
</dbReference>
<reference evidence="1 2" key="1">
    <citation type="submission" date="2018-11" db="EMBL/GenBank/DDBJ databases">
        <title>Pseudaminobacter arsenicus sp. nov., an arsenic-resistant bacterium isolated from arsenic-rich aquifers.</title>
        <authorList>
            <person name="Mu Y."/>
        </authorList>
    </citation>
    <scope>NUCLEOTIDE SEQUENCE [LARGE SCALE GENOMIC DNA]</scope>
    <source>
        <strain evidence="1 2">CB3</strain>
    </source>
</reference>
<dbReference type="SUPFAM" id="SSF47240">
    <property type="entry name" value="Ferritin-like"/>
    <property type="match status" value="1"/>
</dbReference>
<dbReference type="Proteomes" id="UP000281647">
    <property type="component" value="Unassembled WGS sequence"/>
</dbReference>